<dbReference type="InterPro" id="IPR037401">
    <property type="entry name" value="SnoaL-like"/>
</dbReference>
<organism evidence="2 3">
    <name type="scientific">Advenella kashmirensis</name>
    <dbReference type="NCBI Taxonomy" id="310575"/>
    <lineage>
        <taxon>Bacteria</taxon>
        <taxon>Pseudomonadati</taxon>
        <taxon>Pseudomonadota</taxon>
        <taxon>Betaproteobacteria</taxon>
        <taxon>Burkholderiales</taxon>
        <taxon>Alcaligenaceae</taxon>
    </lineage>
</organism>
<dbReference type="Proteomes" id="UP000264036">
    <property type="component" value="Unassembled WGS sequence"/>
</dbReference>
<dbReference type="Gene3D" id="3.10.450.50">
    <property type="match status" value="1"/>
</dbReference>
<sequence>MNNAYLYERLAIHDRLCHFQSAFDLQDWQLMNECLSAELHVDYSSFRNDPPRLMSSSEYIALRQAALSELRMQHTFSNLLVTVSENEATARCNYLILRFRTADCTSEADFFHSNGRYYFDLNKHDGQWRICGIKQELIANHGTPSLHKGIIPKSA</sequence>
<feature type="domain" description="SnoaL-like" evidence="1">
    <location>
        <begin position="6"/>
        <end position="131"/>
    </location>
</feature>
<dbReference type="SUPFAM" id="SSF54427">
    <property type="entry name" value="NTF2-like"/>
    <property type="match status" value="1"/>
</dbReference>
<dbReference type="Pfam" id="PF13577">
    <property type="entry name" value="SnoaL_4"/>
    <property type="match status" value="1"/>
</dbReference>
<gene>
    <name evidence="2" type="ORF">DD666_01405</name>
</gene>
<evidence type="ECO:0000259" key="1">
    <source>
        <dbReference type="Pfam" id="PF13577"/>
    </source>
</evidence>
<protein>
    <recommendedName>
        <fullName evidence="1">SnoaL-like domain-containing protein</fullName>
    </recommendedName>
</protein>
<comment type="caution">
    <text evidence="2">The sequence shown here is derived from an EMBL/GenBank/DDBJ whole genome shotgun (WGS) entry which is preliminary data.</text>
</comment>
<reference evidence="2 3" key="1">
    <citation type="journal article" date="2018" name="Nat. Biotechnol.">
        <title>A standardized bacterial taxonomy based on genome phylogeny substantially revises the tree of life.</title>
        <authorList>
            <person name="Parks D.H."/>
            <person name="Chuvochina M."/>
            <person name="Waite D.W."/>
            <person name="Rinke C."/>
            <person name="Skarshewski A."/>
            <person name="Chaumeil P.A."/>
            <person name="Hugenholtz P."/>
        </authorList>
    </citation>
    <scope>NUCLEOTIDE SEQUENCE [LARGE SCALE GENOMIC DNA]</scope>
    <source>
        <strain evidence="2">UBA10707</strain>
    </source>
</reference>
<dbReference type="AlphaFoldDB" id="A0A356LAN2"/>
<dbReference type="EMBL" id="DOEK01000004">
    <property type="protein sequence ID" value="HBP28056.1"/>
    <property type="molecule type" value="Genomic_DNA"/>
</dbReference>
<proteinExistence type="predicted"/>
<dbReference type="InterPro" id="IPR032710">
    <property type="entry name" value="NTF2-like_dom_sf"/>
</dbReference>
<evidence type="ECO:0000313" key="3">
    <source>
        <dbReference type="Proteomes" id="UP000264036"/>
    </source>
</evidence>
<accession>A0A356LAN2</accession>
<name>A0A356LAN2_9BURK</name>
<evidence type="ECO:0000313" key="2">
    <source>
        <dbReference type="EMBL" id="HBP28056.1"/>
    </source>
</evidence>